<feature type="non-terminal residue" evidence="1">
    <location>
        <position position="1"/>
    </location>
</feature>
<sequence>VLLTGFIRWRVRGRLNASKQKDMSDDFVTYKDGTDYEENSDMDTIYECECEEDQAMLHPSAVLESEMSDEEEGLKFDDLPCSHRFDKPFSLMSHTVSAGQHARLLRPKSPK</sequence>
<evidence type="ECO:0000313" key="1">
    <source>
        <dbReference type="EMBL" id="CEK59821.1"/>
    </source>
</evidence>
<name>A0A0B6YVN2_9EUPU</name>
<organism evidence="1">
    <name type="scientific">Arion vulgaris</name>
    <dbReference type="NCBI Taxonomy" id="1028688"/>
    <lineage>
        <taxon>Eukaryota</taxon>
        <taxon>Metazoa</taxon>
        <taxon>Spiralia</taxon>
        <taxon>Lophotrochozoa</taxon>
        <taxon>Mollusca</taxon>
        <taxon>Gastropoda</taxon>
        <taxon>Heterobranchia</taxon>
        <taxon>Euthyneura</taxon>
        <taxon>Panpulmonata</taxon>
        <taxon>Eupulmonata</taxon>
        <taxon>Stylommatophora</taxon>
        <taxon>Helicina</taxon>
        <taxon>Arionoidea</taxon>
        <taxon>Arionidae</taxon>
        <taxon>Arion</taxon>
    </lineage>
</organism>
<reference evidence="1" key="1">
    <citation type="submission" date="2014-12" db="EMBL/GenBank/DDBJ databases">
        <title>Insight into the proteome of Arion vulgaris.</title>
        <authorList>
            <person name="Aradska J."/>
            <person name="Bulat T."/>
            <person name="Smidak R."/>
            <person name="Sarate P."/>
            <person name="Gangsoo J."/>
            <person name="Sialana F."/>
            <person name="Bilban M."/>
            <person name="Lubec G."/>
        </authorList>
    </citation>
    <scope>NUCLEOTIDE SEQUENCE</scope>
    <source>
        <tissue evidence="1">Skin</tissue>
    </source>
</reference>
<protein>
    <submittedName>
        <fullName evidence="1">Uncharacterized protein</fullName>
    </submittedName>
</protein>
<accession>A0A0B6YVN2</accession>
<dbReference type="AlphaFoldDB" id="A0A0B6YVN2"/>
<gene>
    <name evidence="1" type="primary">ORF37521</name>
</gene>
<proteinExistence type="predicted"/>
<dbReference type="EMBL" id="HACG01012956">
    <property type="protein sequence ID" value="CEK59821.1"/>
    <property type="molecule type" value="Transcribed_RNA"/>
</dbReference>
<feature type="non-terminal residue" evidence="1">
    <location>
        <position position="111"/>
    </location>
</feature>